<evidence type="ECO:0000313" key="2">
    <source>
        <dbReference type="Proteomes" id="UP001596432"/>
    </source>
</evidence>
<name>A0ABD5XY17_9EURY</name>
<gene>
    <name evidence="1" type="ORF">ACFQMA_09320</name>
</gene>
<keyword evidence="2" id="KW-1185">Reference proteome</keyword>
<dbReference type="AlphaFoldDB" id="A0ABD5XY17"/>
<proteinExistence type="predicted"/>
<comment type="caution">
    <text evidence="1">The sequence shown here is derived from an EMBL/GenBank/DDBJ whole genome shotgun (WGS) entry which is preliminary data.</text>
</comment>
<organism evidence="1 2">
    <name type="scientific">Halosimplex aquaticum</name>
    <dbReference type="NCBI Taxonomy" id="3026162"/>
    <lineage>
        <taxon>Archaea</taxon>
        <taxon>Methanobacteriati</taxon>
        <taxon>Methanobacteriota</taxon>
        <taxon>Stenosarchaea group</taxon>
        <taxon>Halobacteria</taxon>
        <taxon>Halobacteriales</taxon>
        <taxon>Haloarculaceae</taxon>
        <taxon>Halosimplex</taxon>
    </lineage>
</organism>
<reference evidence="1 2" key="1">
    <citation type="journal article" date="2019" name="Int. J. Syst. Evol. Microbiol.">
        <title>The Global Catalogue of Microorganisms (GCM) 10K type strain sequencing project: providing services to taxonomists for standard genome sequencing and annotation.</title>
        <authorList>
            <consortium name="The Broad Institute Genomics Platform"/>
            <consortium name="The Broad Institute Genome Sequencing Center for Infectious Disease"/>
            <person name="Wu L."/>
            <person name="Ma J."/>
        </authorList>
    </citation>
    <scope>NUCLEOTIDE SEQUENCE [LARGE SCALE GENOMIC DNA]</scope>
    <source>
        <strain evidence="1 2">XZYJT29</strain>
    </source>
</reference>
<dbReference type="EMBL" id="JBHTAS010000001">
    <property type="protein sequence ID" value="MFC7140032.1"/>
    <property type="molecule type" value="Genomic_DNA"/>
</dbReference>
<evidence type="ECO:0000313" key="1">
    <source>
        <dbReference type="EMBL" id="MFC7140032.1"/>
    </source>
</evidence>
<dbReference type="RefSeq" id="WP_274325599.1">
    <property type="nucleotide sequence ID" value="NZ_CP118158.1"/>
</dbReference>
<dbReference type="GeneID" id="78820305"/>
<dbReference type="Proteomes" id="UP001596432">
    <property type="component" value="Unassembled WGS sequence"/>
</dbReference>
<sequence>MTVFDLTGVALEAVPGLAAAAGKPLLASVARFHVQRGARRGMALESQLEGSL</sequence>
<protein>
    <submittedName>
        <fullName evidence="1">Uncharacterized protein</fullName>
    </submittedName>
</protein>
<accession>A0ABD5XY17</accession>